<sequence>MTALDVRTSWDRLAAAQKDGAGVPFYMRVVNRRLGRGVAALAHRVGASPDQVTAVSAALVVAALVLLVVVPPMLLAAVVVVLLLQAAFAFDAADGQLARLRGGGSRAGEWLDHTVDAARTLAVHLVVAVALLRHTDLDPAWALLPLGYAFVASVRFFAQILAEQLVPDRGARAAAAGRWSSVVQLPADVGVQNLVFLLWPVTPLFLLGYGLLAAANLLLMVMTLQRRLRALRAL</sequence>
<dbReference type="PROSITE" id="PS00379">
    <property type="entry name" value="CDP_ALCOHOL_P_TRANSF"/>
    <property type="match status" value="1"/>
</dbReference>
<protein>
    <recommendedName>
        <fullName evidence="6">CDP-alcohol phosphatidyltransferase</fullName>
    </recommendedName>
</protein>
<reference evidence="4 5" key="1">
    <citation type="journal article" date="1991" name="Int. J. Syst. Bacteriol.">
        <title>Description of the erythromycin-producing bacterium Arthrobacter sp. strain NRRL B-3381 as Aeromicrobium erythreum gen. nov., sp. nov.</title>
        <authorList>
            <person name="Miller E.S."/>
            <person name="Woese C.R."/>
            <person name="Brenner S."/>
        </authorList>
    </citation>
    <scope>NUCLEOTIDE SEQUENCE [LARGE SCALE GENOMIC DNA]</scope>
    <source>
        <strain evidence="4 5">AR18</strain>
    </source>
</reference>
<dbReference type="GO" id="GO:0008654">
    <property type="term" value="P:phospholipid biosynthetic process"/>
    <property type="evidence" value="ECO:0007669"/>
    <property type="project" value="InterPro"/>
</dbReference>
<proteinExistence type="inferred from homology"/>
<dbReference type="GO" id="GO:0016780">
    <property type="term" value="F:phosphotransferase activity, for other substituted phosphate groups"/>
    <property type="evidence" value="ECO:0007669"/>
    <property type="project" value="InterPro"/>
</dbReference>
<organism evidence="4 5">
    <name type="scientific">Aeromicrobium erythreum</name>
    <dbReference type="NCBI Taxonomy" id="2041"/>
    <lineage>
        <taxon>Bacteria</taxon>
        <taxon>Bacillati</taxon>
        <taxon>Actinomycetota</taxon>
        <taxon>Actinomycetes</taxon>
        <taxon>Propionibacteriales</taxon>
        <taxon>Nocardioidaceae</taxon>
        <taxon>Aeromicrobium</taxon>
    </lineage>
</organism>
<dbReference type="InterPro" id="IPR048254">
    <property type="entry name" value="CDP_ALCOHOL_P_TRANSF_CS"/>
</dbReference>
<feature type="transmembrane region" description="Helical" evidence="3">
    <location>
        <begin position="205"/>
        <end position="224"/>
    </location>
</feature>
<dbReference type="STRING" id="2041.AERYTH_13330"/>
<evidence type="ECO:0000256" key="2">
    <source>
        <dbReference type="RuleBase" id="RU003750"/>
    </source>
</evidence>
<comment type="similarity">
    <text evidence="2">Belongs to the CDP-alcohol phosphatidyltransferase class-I family.</text>
</comment>
<evidence type="ECO:0000256" key="1">
    <source>
        <dbReference type="ARBA" id="ARBA00022679"/>
    </source>
</evidence>
<dbReference type="GO" id="GO:0016020">
    <property type="term" value="C:membrane"/>
    <property type="evidence" value="ECO:0007669"/>
    <property type="project" value="InterPro"/>
</dbReference>
<feature type="transmembrane region" description="Helical" evidence="3">
    <location>
        <begin position="140"/>
        <end position="158"/>
    </location>
</feature>
<evidence type="ECO:0000256" key="3">
    <source>
        <dbReference type="SAM" id="Phobius"/>
    </source>
</evidence>
<keyword evidence="3" id="KW-1133">Transmembrane helix</keyword>
<name>A0A0U3TJ71_9ACTN</name>
<evidence type="ECO:0000313" key="5">
    <source>
        <dbReference type="Proteomes" id="UP000067689"/>
    </source>
</evidence>
<keyword evidence="1 2" id="KW-0808">Transferase</keyword>
<keyword evidence="3" id="KW-0472">Membrane</keyword>
<evidence type="ECO:0000313" key="4">
    <source>
        <dbReference type="EMBL" id="ALX05607.1"/>
    </source>
</evidence>
<dbReference type="InterPro" id="IPR000462">
    <property type="entry name" value="CDP-OH_P_trans"/>
</dbReference>
<evidence type="ECO:0008006" key="6">
    <source>
        <dbReference type="Google" id="ProtNLM"/>
    </source>
</evidence>
<keyword evidence="5" id="KW-1185">Reference proteome</keyword>
<dbReference type="Gene3D" id="1.20.120.1760">
    <property type="match status" value="1"/>
</dbReference>
<dbReference type="InterPro" id="IPR043130">
    <property type="entry name" value="CDP-OH_PTrfase_TM_dom"/>
</dbReference>
<gene>
    <name evidence="4" type="ORF">AERYTH_13330</name>
</gene>
<dbReference type="KEGG" id="aer:AERYTH_13330"/>
<dbReference type="AlphaFoldDB" id="A0A0U3TJ71"/>
<dbReference type="RefSeq" id="WP_067859637.1">
    <property type="nucleotide sequence ID" value="NZ_CP011502.1"/>
</dbReference>
<dbReference type="Proteomes" id="UP000067689">
    <property type="component" value="Chromosome"/>
</dbReference>
<accession>A0A0U3TJ71</accession>
<dbReference type="PATRIC" id="fig|2041.4.peg.2781"/>
<keyword evidence="3" id="KW-0812">Transmembrane</keyword>
<dbReference type="EMBL" id="CP011502">
    <property type="protein sequence ID" value="ALX05607.1"/>
    <property type="molecule type" value="Genomic_DNA"/>
</dbReference>
<dbReference type="Pfam" id="PF01066">
    <property type="entry name" value="CDP-OH_P_transf"/>
    <property type="match status" value="1"/>
</dbReference>